<dbReference type="InterPro" id="IPR000719">
    <property type="entry name" value="Prot_kinase_dom"/>
</dbReference>
<evidence type="ECO:0000313" key="3">
    <source>
        <dbReference type="Proteomes" id="UP000198327"/>
    </source>
</evidence>
<dbReference type="Pfam" id="PF01636">
    <property type="entry name" value="APH"/>
    <property type="match status" value="1"/>
</dbReference>
<dbReference type="EMBL" id="FZOW01000009">
    <property type="protein sequence ID" value="SNT12507.1"/>
    <property type="molecule type" value="Genomic_DNA"/>
</dbReference>
<evidence type="ECO:0000313" key="2">
    <source>
        <dbReference type="EMBL" id="SNT12507.1"/>
    </source>
</evidence>
<dbReference type="Gene3D" id="3.30.200.20">
    <property type="entry name" value="Phosphorylase Kinase, domain 1"/>
    <property type="match status" value="1"/>
</dbReference>
<keyword evidence="2" id="KW-0808">Transferase</keyword>
<name>A0A239K2A1_9NOCA</name>
<organism evidence="2 3">
    <name type="scientific">Rhodococcoides kyotonense</name>
    <dbReference type="NCBI Taxonomy" id="398843"/>
    <lineage>
        <taxon>Bacteria</taxon>
        <taxon>Bacillati</taxon>
        <taxon>Actinomycetota</taxon>
        <taxon>Actinomycetes</taxon>
        <taxon>Mycobacteriales</taxon>
        <taxon>Nocardiaceae</taxon>
        <taxon>Rhodococcoides</taxon>
    </lineage>
</organism>
<evidence type="ECO:0000259" key="1">
    <source>
        <dbReference type="PROSITE" id="PS50011"/>
    </source>
</evidence>
<dbReference type="GO" id="GO:0004672">
    <property type="term" value="F:protein kinase activity"/>
    <property type="evidence" value="ECO:0007669"/>
    <property type="project" value="InterPro"/>
</dbReference>
<dbReference type="GO" id="GO:0005524">
    <property type="term" value="F:ATP binding"/>
    <property type="evidence" value="ECO:0007669"/>
    <property type="project" value="InterPro"/>
</dbReference>
<dbReference type="PANTHER" id="PTHR21310">
    <property type="entry name" value="AMINOGLYCOSIDE PHOSPHOTRANSFERASE-RELATED-RELATED"/>
    <property type="match status" value="1"/>
</dbReference>
<dbReference type="RefSeq" id="WP_089248230.1">
    <property type="nucleotide sequence ID" value="NZ_FZOW01000009.1"/>
</dbReference>
<dbReference type="InterPro" id="IPR011009">
    <property type="entry name" value="Kinase-like_dom_sf"/>
</dbReference>
<dbReference type="InterPro" id="IPR041726">
    <property type="entry name" value="ACAD10_11_N"/>
</dbReference>
<sequence>MSVELEDATASARQELEPSIARMLDRKASATTDLTPYVPVGPGSIAGPLTEFLRQYDDNIAVGQVEIMTGGASKEQYSVEVLRSNRPPERVVLRLDALQSVMETDRLREFDALRLVAPHVDVPEARWVDPNGSTFGRPFLVTSFVTGVAKPTGRTNDSVSGLQTDLDDELRIALSSQFVDRLARIHAVPITEDTAGSLGIPDSDPLEAARWQVNWWTRVWHDDSVAAFPLVAVIEEWLYENLPAHDGLAVVHGDYRTGNYLFDENTRTITSILDWELAHIGDHHEDLGWAVQRMYSTPSPDGGRLVTGLMPKDEFLRRYEEASGRRVSPESLHYYEILCAFKSLVATLASSVRAAKDNHSHQDVLLSWLASCGYVFAADICDLIDRGVRP</sequence>
<dbReference type="PROSITE" id="PS50011">
    <property type="entry name" value="PROTEIN_KINASE_DOM"/>
    <property type="match status" value="1"/>
</dbReference>
<dbReference type="CDD" id="cd05154">
    <property type="entry name" value="ACAD10_11_N-like"/>
    <property type="match status" value="1"/>
</dbReference>
<dbReference type="Gene3D" id="3.90.1200.10">
    <property type="match status" value="1"/>
</dbReference>
<gene>
    <name evidence="2" type="ORF">SAMN05421642_109224</name>
</gene>
<reference evidence="3" key="1">
    <citation type="submission" date="2017-06" db="EMBL/GenBank/DDBJ databases">
        <authorList>
            <person name="Varghese N."/>
            <person name="Submissions S."/>
        </authorList>
    </citation>
    <scope>NUCLEOTIDE SEQUENCE [LARGE SCALE GENOMIC DNA]</scope>
    <source>
        <strain evidence="3">JCM 23211</strain>
    </source>
</reference>
<proteinExistence type="predicted"/>
<dbReference type="Proteomes" id="UP000198327">
    <property type="component" value="Unassembled WGS sequence"/>
</dbReference>
<keyword evidence="3" id="KW-1185">Reference proteome</keyword>
<dbReference type="AlphaFoldDB" id="A0A239K2A1"/>
<protein>
    <submittedName>
        <fullName evidence="2">Predicted kinase, aminoglycoside phosphotransferase (APT) family</fullName>
    </submittedName>
</protein>
<accession>A0A239K2A1</accession>
<dbReference type="InterPro" id="IPR002575">
    <property type="entry name" value="Aminoglycoside_PTrfase"/>
</dbReference>
<dbReference type="SUPFAM" id="SSF56112">
    <property type="entry name" value="Protein kinase-like (PK-like)"/>
    <property type="match status" value="1"/>
</dbReference>
<feature type="domain" description="Protein kinase" evidence="1">
    <location>
        <begin position="34"/>
        <end position="390"/>
    </location>
</feature>
<dbReference type="OrthoDB" id="3806873at2"/>
<dbReference type="InterPro" id="IPR051678">
    <property type="entry name" value="AGP_Transferase"/>
</dbReference>
<keyword evidence="2" id="KW-0418">Kinase</keyword>
<dbReference type="PANTHER" id="PTHR21310:SF57">
    <property type="entry name" value="BLR2944 PROTEIN"/>
    <property type="match status" value="1"/>
</dbReference>